<protein>
    <recommendedName>
        <fullName evidence="3">LAGLIDADG homing endonuclease</fullName>
    </recommendedName>
</protein>
<dbReference type="AlphaFoldDB" id="A0ABD3RED0"/>
<proteinExistence type="predicted"/>
<accession>A0ABD3RED0</accession>
<dbReference type="Proteomes" id="UP001516023">
    <property type="component" value="Unassembled WGS sequence"/>
</dbReference>
<comment type="caution">
    <text evidence="1">The sequence shown here is derived from an EMBL/GenBank/DDBJ whole genome shotgun (WGS) entry which is preliminary data.</text>
</comment>
<dbReference type="EMBL" id="JABMIG020000001">
    <property type="protein sequence ID" value="KAL3805890.1"/>
    <property type="molecule type" value="Genomic_DNA"/>
</dbReference>
<keyword evidence="2" id="KW-1185">Reference proteome</keyword>
<organism evidence="1 2">
    <name type="scientific">Cyclotella cryptica</name>
    <dbReference type="NCBI Taxonomy" id="29204"/>
    <lineage>
        <taxon>Eukaryota</taxon>
        <taxon>Sar</taxon>
        <taxon>Stramenopiles</taxon>
        <taxon>Ochrophyta</taxon>
        <taxon>Bacillariophyta</taxon>
        <taxon>Coscinodiscophyceae</taxon>
        <taxon>Thalassiosirophycidae</taxon>
        <taxon>Stephanodiscales</taxon>
        <taxon>Stephanodiscaceae</taxon>
        <taxon>Cyclotella</taxon>
    </lineage>
</organism>
<evidence type="ECO:0000313" key="2">
    <source>
        <dbReference type="Proteomes" id="UP001516023"/>
    </source>
</evidence>
<evidence type="ECO:0000313" key="1">
    <source>
        <dbReference type="EMBL" id="KAL3805890.1"/>
    </source>
</evidence>
<reference evidence="1 2" key="1">
    <citation type="journal article" date="2020" name="G3 (Bethesda)">
        <title>Improved Reference Genome for Cyclotella cryptica CCMP332, a Model for Cell Wall Morphogenesis, Salinity Adaptation, and Lipid Production in Diatoms (Bacillariophyta).</title>
        <authorList>
            <person name="Roberts W.R."/>
            <person name="Downey K.M."/>
            <person name="Ruck E.C."/>
            <person name="Traller J.C."/>
            <person name="Alverson A.J."/>
        </authorList>
    </citation>
    <scope>NUCLEOTIDE SEQUENCE [LARGE SCALE GENOMIC DNA]</scope>
    <source>
        <strain evidence="1 2">CCMP332</strain>
    </source>
</reference>
<evidence type="ECO:0008006" key="3">
    <source>
        <dbReference type="Google" id="ProtNLM"/>
    </source>
</evidence>
<sequence>MIRHSNRATQKLFTVAEIEIRDRLVACLTKKLEQHGSDLASTKNTLSRRKITYNVWHTSIDKKGHVVQYLVKPPGSSEQAALLLVLLTMLQFDETIEEGKQKVSWWGDIIPTCLTGPEALSPAPLRSSLTGEPSLPTSAVVTISSMSSIKEDRTSILMHTSALSKCITCDEHHNYLGLKVTSSLHMNQMTMK</sequence>
<gene>
    <name evidence="1" type="ORF">HJC23_007851</name>
</gene>
<name>A0ABD3RED0_9STRA</name>